<keyword evidence="4" id="KW-1185">Reference proteome</keyword>
<evidence type="ECO:0000256" key="2">
    <source>
        <dbReference type="RuleBase" id="RU003707"/>
    </source>
</evidence>
<gene>
    <name evidence="3" type="ORF">RM590_24670</name>
</gene>
<dbReference type="Gene3D" id="3.90.226.10">
    <property type="entry name" value="2-enoyl-CoA Hydratase, Chain A, domain 1"/>
    <property type="match status" value="1"/>
</dbReference>
<evidence type="ECO:0000313" key="4">
    <source>
        <dbReference type="Proteomes" id="UP001183246"/>
    </source>
</evidence>
<dbReference type="PANTHER" id="PTHR43113">
    <property type="entry name" value="NUCLEOSIDE-DIPHOSPHATE-SUGAR EPIMERASE"/>
    <property type="match status" value="1"/>
</dbReference>
<dbReference type="InterPro" id="IPR029045">
    <property type="entry name" value="ClpP/crotonase-like_dom_sf"/>
</dbReference>
<dbReference type="Proteomes" id="UP001183246">
    <property type="component" value="Unassembled WGS sequence"/>
</dbReference>
<accession>A0ABU2MVU9</accession>
<dbReference type="InterPro" id="IPR014748">
    <property type="entry name" value="Enoyl-CoA_hydra_C"/>
</dbReference>
<proteinExistence type="inferred from homology"/>
<dbReference type="InterPro" id="IPR018376">
    <property type="entry name" value="Enoyl-CoA_hyd/isom_CS"/>
</dbReference>
<comment type="caution">
    <text evidence="3">The sequence shown here is derived from an EMBL/GenBank/DDBJ whole genome shotgun (WGS) entry which is preliminary data.</text>
</comment>
<organism evidence="3 4">
    <name type="scientific">Streptomyces litchfieldiae</name>
    <dbReference type="NCBI Taxonomy" id="3075543"/>
    <lineage>
        <taxon>Bacteria</taxon>
        <taxon>Bacillati</taxon>
        <taxon>Actinomycetota</taxon>
        <taxon>Actinomycetes</taxon>
        <taxon>Kitasatosporales</taxon>
        <taxon>Streptomycetaceae</taxon>
        <taxon>Streptomyces</taxon>
    </lineage>
</organism>
<dbReference type="PANTHER" id="PTHR43113:SF1">
    <property type="entry name" value="1,4-DIHYDROXY-2-NAPHTHOYL-COA SYNTHASE, PEROXISOMAL"/>
    <property type="match status" value="1"/>
</dbReference>
<protein>
    <submittedName>
        <fullName evidence="3">Enoyl-CoA hydratase-related protein</fullName>
    </submittedName>
</protein>
<dbReference type="InterPro" id="IPR001753">
    <property type="entry name" value="Enoyl-CoA_hydra/iso"/>
</dbReference>
<dbReference type="Gene3D" id="1.10.12.10">
    <property type="entry name" value="Lyase 2-enoyl-coa Hydratase, Chain A, domain 2"/>
    <property type="match status" value="1"/>
</dbReference>
<comment type="similarity">
    <text evidence="1 2">Belongs to the enoyl-CoA hydratase/isomerase family.</text>
</comment>
<dbReference type="RefSeq" id="WP_311706895.1">
    <property type="nucleotide sequence ID" value="NZ_JAVREL010000016.1"/>
</dbReference>
<sequence>MEPVEERPDAVLTQDLGEVRVLRTDQVAVIEINRPHRLNAFTRDTVDQLITAFREVRQRPETGAIVLTGAGRKAFCAGGDQKHRAEVGGYGAGLSGGPATEELFRVIRECPQPVIAAVNGHAMGGGHVMHLVCDLSVASADATFAQPGPRVGSFDAGYGSALLARVVGEKRARQMLLLGEHVDAATALGWGLVNAVVEPDRVLATALEWGRRCCAFSPTALAMLKHSLNADTEHIAGLGRVCYNALSLFGDTEEAREGYTAFTDKRQADFSPFRAGGPGGAP</sequence>
<dbReference type="PROSITE" id="PS00166">
    <property type="entry name" value="ENOYL_COA_HYDRATASE"/>
    <property type="match status" value="1"/>
</dbReference>
<dbReference type="CDD" id="cd06558">
    <property type="entry name" value="crotonase-like"/>
    <property type="match status" value="1"/>
</dbReference>
<name>A0ABU2MVU9_9ACTN</name>
<dbReference type="EMBL" id="JAVREL010000016">
    <property type="protein sequence ID" value="MDT0345761.1"/>
    <property type="molecule type" value="Genomic_DNA"/>
</dbReference>
<reference evidence="4" key="1">
    <citation type="submission" date="2023-07" db="EMBL/GenBank/DDBJ databases">
        <title>30 novel species of actinomycetes from the DSMZ collection.</title>
        <authorList>
            <person name="Nouioui I."/>
        </authorList>
    </citation>
    <scope>NUCLEOTIDE SEQUENCE [LARGE SCALE GENOMIC DNA]</scope>
    <source>
        <strain evidence="4">DSM 44938</strain>
    </source>
</reference>
<dbReference type="Pfam" id="PF00378">
    <property type="entry name" value="ECH_1"/>
    <property type="match status" value="1"/>
</dbReference>
<dbReference type="SUPFAM" id="SSF52096">
    <property type="entry name" value="ClpP/crotonase"/>
    <property type="match status" value="1"/>
</dbReference>
<evidence type="ECO:0000313" key="3">
    <source>
        <dbReference type="EMBL" id="MDT0345761.1"/>
    </source>
</evidence>
<evidence type="ECO:0000256" key="1">
    <source>
        <dbReference type="ARBA" id="ARBA00005254"/>
    </source>
</evidence>